<dbReference type="GeneID" id="94824841"/>
<dbReference type="GO" id="GO:0031267">
    <property type="term" value="F:small GTPase binding"/>
    <property type="evidence" value="ECO:0007669"/>
    <property type="project" value="InterPro"/>
</dbReference>
<name>A0A1J4JXD5_9EUKA</name>
<dbReference type="Pfam" id="PF03810">
    <property type="entry name" value="IBN_N"/>
    <property type="match status" value="1"/>
</dbReference>
<evidence type="ECO:0000313" key="2">
    <source>
        <dbReference type="EMBL" id="OHT03815.1"/>
    </source>
</evidence>
<gene>
    <name evidence="2" type="ORF">TRFO_01510</name>
</gene>
<protein>
    <recommendedName>
        <fullName evidence="1">Importin N-terminal domain-containing protein</fullName>
    </recommendedName>
</protein>
<dbReference type="GO" id="GO:0006886">
    <property type="term" value="P:intracellular protein transport"/>
    <property type="evidence" value="ECO:0007669"/>
    <property type="project" value="InterPro"/>
</dbReference>
<evidence type="ECO:0000259" key="1">
    <source>
        <dbReference type="PROSITE" id="PS50166"/>
    </source>
</evidence>
<dbReference type="EMBL" id="MLAK01000815">
    <property type="protein sequence ID" value="OHT03815.1"/>
    <property type="molecule type" value="Genomic_DNA"/>
</dbReference>
<dbReference type="PROSITE" id="PS50166">
    <property type="entry name" value="IMPORTIN_B_NT"/>
    <property type="match status" value="1"/>
</dbReference>
<dbReference type="Proteomes" id="UP000179807">
    <property type="component" value="Unassembled WGS sequence"/>
</dbReference>
<accession>A0A1J4JXD5</accession>
<organism evidence="2 3">
    <name type="scientific">Tritrichomonas foetus</name>
    <dbReference type="NCBI Taxonomy" id="1144522"/>
    <lineage>
        <taxon>Eukaryota</taxon>
        <taxon>Metamonada</taxon>
        <taxon>Parabasalia</taxon>
        <taxon>Tritrichomonadida</taxon>
        <taxon>Tritrichomonadidae</taxon>
        <taxon>Tritrichomonas</taxon>
    </lineage>
</organism>
<reference evidence="2" key="1">
    <citation type="submission" date="2016-10" db="EMBL/GenBank/DDBJ databases">
        <authorList>
            <person name="Benchimol M."/>
            <person name="Almeida L.G."/>
            <person name="Vasconcelos A.T."/>
            <person name="Perreira-Neves A."/>
            <person name="Rosa I.A."/>
            <person name="Tasca T."/>
            <person name="Bogo M.R."/>
            <person name="de Souza W."/>
        </authorList>
    </citation>
    <scope>NUCLEOTIDE SEQUENCE [LARGE SCALE GENOMIC DNA]</scope>
    <source>
        <strain evidence="2">K</strain>
    </source>
</reference>
<dbReference type="InterPro" id="IPR001494">
    <property type="entry name" value="Importin-beta_N"/>
</dbReference>
<dbReference type="RefSeq" id="XP_068356951.1">
    <property type="nucleotide sequence ID" value="XM_068490137.1"/>
</dbReference>
<comment type="caution">
    <text evidence="2">The sequence shown here is derived from an EMBL/GenBank/DDBJ whole genome shotgun (WGS) entry which is preliminary data.</text>
</comment>
<dbReference type="VEuPathDB" id="TrichDB:TRFO_01510"/>
<dbReference type="InterPro" id="IPR016024">
    <property type="entry name" value="ARM-type_fold"/>
</dbReference>
<dbReference type="AlphaFoldDB" id="A0A1J4JXD5"/>
<dbReference type="Gene3D" id="1.25.10.10">
    <property type="entry name" value="Leucine-rich Repeat Variant"/>
    <property type="match status" value="1"/>
</dbReference>
<sequence>MEQIIENTIQSLRSSDYERQSLANNTLLCWARSPDFPITCLKLISSTKHIYVRYFSLKIFAKYISTYWKVLNDDLKSLVKCFFLNWYENASHAHRQFYNDIKSTKYLMNGDHLQAMPSSDYTEKTIISLFDRIIAIIALYEFPQNWETFFVDLLFIDRGSDNFYRNIEVIFQYVKELETCNYLDDIRLDQLKMLFVSYSDILIPIVELLITDNYYISYGFTILSVLNQWSGNAKFITENIFNHLIDTLININEKEFFTSNKEEIFQLATMILSNYMLCSPEHYKDKFFLRFLINRFILISEFTLNMMNVLLKVLECCVDEIDYLFLNCQDGSNLIDELSASNFVKLLGMTLLESPHDIYADEFWLLWQKIMIKLFQNHLEESFQISTISSIILPLLPLIGNKLAEYLIPNILNGRFSMNESLLFFNVLKSVFPSFLNMAIALSQESPSLSYFISLIVCKDNKN</sequence>
<proteinExistence type="predicted"/>
<dbReference type="InterPro" id="IPR011989">
    <property type="entry name" value="ARM-like"/>
</dbReference>
<evidence type="ECO:0000313" key="3">
    <source>
        <dbReference type="Proteomes" id="UP000179807"/>
    </source>
</evidence>
<dbReference type="SUPFAM" id="SSF48371">
    <property type="entry name" value="ARM repeat"/>
    <property type="match status" value="1"/>
</dbReference>
<feature type="domain" description="Importin N-terminal" evidence="1">
    <location>
        <begin position="23"/>
        <end position="89"/>
    </location>
</feature>
<keyword evidence="3" id="KW-1185">Reference proteome</keyword>